<evidence type="ECO:0000313" key="4">
    <source>
        <dbReference type="Proteomes" id="UP001642540"/>
    </source>
</evidence>
<organism evidence="3 4">
    <name type="scientific">Orchesella dallaii</name>
    <dbReference type="NCBI Taxonomy" id="48710"/>
    <lineage>
        <taxon>Eukaryota</taxon>
        <taxon>Metazoa</taxon>
        <taxon>Ecdysozoa</taxon>
        <taxon>Arthropoda</taxon>
        <taxon>Hexapoda</taxon>
        <taxon>Collembola</taxon>
        <taxon>Entomobryomorpha</taxon>
        <taxon>Entomobryoidea</taxon>
        <taxon>Orchesellidae</taxon>
        <taxon>Orchesellinae</taxon>
        <taxon>Orchesella</taxon>
    </lineage>
</organism>
<proteinExistence type="predicted"/>
<keyword evidence="2" id="KW-0732">Signal</keyword>
<evidence type="ECO:0000313" key="3">
    <source>
        <dbReference type="EMBL" id="CAL8131102.1"/>
    </source>
</evidence>
<keyword evidence="1" id="KW-1133">Transmembrane helix</keyword>
<accession>A0ABP1RMR6</accession>
<feature type="signal peptide" evidence="2">
    <location>
        <begin position="1"/>
        <end position="25"/>
    </location>
</feature>
<evidence type="ECO:0000256" key="2">
    <source>
        <dbReference type="SAM" id="SignalP"/>
    </source>
</evidence>
<comment type="caution">
    <text evidence="3">The sequence shown here is derived from an EMBL/GenBank/DDBJ whole genome shotgun (WGS) entry which is preliminary data.</text>
</comment>
<gene>
    <name evidence="3" type="ORF">ODALV1_LOCUS24030</name>
</gene>
<feature type="chain" id="PRO_5046885711" evidence="2">
    <location>
        <begin position="26"/>
        <end position="835"/>
    </location>
</feature>
<feature type="transmembrane region" description="Helical" evidence="1">
    <location>
        <begin position="493"/>
        <end position="517"/>
    </location>
</feature>
<feature type="transmembrane region" description="Helical" evidence="1">
    <location>
        <begin position="811"/>
        <end position="831"/>
    </location>
</feature>
<reference evidence="3 4" key="1">
    <citation type="submission" date="2024-08" db="EMBL/GenBank/DDBJ databases">
        <authorList>
            <person name="Cucini C."/>
            <person name="Frati F."/>
        </authorList>
    </citation>
    <scope>NUCLEOTIDE SEQUENCE [LARGE SCALE GENOMIC DNA]</scope>
</reference>
<name>A0ABP1RMR6_9HEXA</name>
<keyword evidence="4" id="KW-1185">Reference proteome</keyword>
<keyword evidence="1" id="KW-0472">Membrane</keyword>
<sequence length="835" mass="95367">MDALITCIRVFILQLILVQIPMVDSKAGPPKQYNPKVQSFIGSFDQVIKDSSSILKYSKEFLEYQKNIRKVYVNYRIENLAEYLQPFKNCFVHITFFNDFNLQKDLKLPTIQRGLHSHLSLNSYGKYYKAWEFSMVSKSLRATANTTSKTSENSTTCTFSSLLDSKSCTELDFQRFTMNSKPWTCEAIITIHPPPFWLDELPYSPGLGLSVSFPNIFNSKSFYAGNRALNAQVPSFQPINILVQLQTQVLKEKIESWMFFGGNACQIYRCVSREIFLLMQTIQAISKHKVEQPAARIFSASIVTLNQIQSVWGQNQNNLVLFPLNQEDFASSRSLQVQTEKTNNNGLVFFVTNFLLRHFAKATDNGLEQFKRLCKAVTTPSRREIIVSLTRGSPIFVTQFLIWKKIMENYTMAHGDLQLACNKKGDFRYQFINPDIYPHLIGSGIGIGIADGVDNTLFPIYIKNPAKSLAFVSCGDEPLQTFAFLELFSVFDFYVWIGITVMLILFMPFFLSICQFLESYIKSGLESSGKFFNSTVYFQPIALMLEQGGAYTAKQANTASLAPYLTSLLLVSIVLTNAYKNDNVYNMIAPRKSIPYTLFNQLVADNFSIYSRIALDPTARIFRLSVFKEKYRVDRNPHVIIGNKNIFKSEVYSRYEKFVNFTANGTIIENVLNHSKIPDDAVELLEASIDNPDQFPNDELYGELQNISMIRRLFKCNRVAMVLPELLCNQYLLMLRKYGFKHSSIGKETLYEDGIAYSPSGWMSNQLIRRINGFQGSGIWNRMYGIYKASRQIHMNSREVHQERPGLEGNVIVIFVVLCAGYVVSCLSVMLNEEM</sequence>
<dbReference type="EMBL" id="CAXLJM020000086">
    <property type="protein sequence ID" value="CAL8131102.1"/>
    <property type="molecule type" value="Genomic_DNA"/>
</dbReference>
<protein>
    <submittedName>
        <fullName evidence="3">Uncharacterized protein</fullName>
    </submittedName>
</protein>
<keyword evidence="1" id="KW-0812">Transmembrane</keyword>
<evidence type="ECO:0000256" key="1">
    <source>
        <dbReference type="SAM" id="Phobius"/>
    </source>
</evidence>
<dbReference type="Proteomes" id="UP001642540">
    <property type="component" value="Unassembled WGS sequence"/>
</dbReference>